<protein>
    <submittedName>
        <fullName evidence="1">Uncharacterized protein</fullName>
    </submittedName>
</protein>
<dbReference type="InterPro" id="IPR009030">
    <property type="entry name" value="Growth_fac_rcpt_cys_sf"/>
</dbReference>
<reference evidence="1" key="1">
    <citation type="journal article" date="2020" name="Nature">
        <title>Giant virus diversity and host interactions through global metagenomics.</title>
        <authorList>
            <person name="Schulz F."/>
            <person name="Roux S."/>
            <person name="Paez-Espino D."/>
            <person name="Jungbluth S."/>
            <person name="Walsh D.A."/>
            <person name="Denef V.J."/>
            <person name="McMahon K.D."/>
            <person name="Konstantinidis K.T."/>
            <person name="Eloe-Fadrosh E.A."/>
            <person name="Kyrpides N.C."/>
            <person name="Woyke T."/>
        </authorList>
    </citation>
    <scope>NUCLEOTIDE SEQUENCE</scope>
    <source>
        <strain evidence="1">GVMAG-S-1101171-110</strain>
    </source>
</reference>
<dbReference type="EMBL" id="MN740798">
    <property type="protein sequence ID" value="QHU12196.1"/>
    <property type="molecule type" value="Genomic_DNA"/>
</dbReference>
<accession>A0A6C0K530</accession>
<dbReference type="AlphaFoldDB" id="A0A6C0K530"/>
<dbReference type="SUPFAM" id="SSF57184">
    <property type="entry name" value="Growth factor receptor domain"/>
    <property type="match status" value="1"/>
</dbReference>
<proteinExistence type="predicted"/>
<evidence type="ECO:0000313" key="1">
    <source>
        <dbReference type="EMBL" id="QHU12196.1"/>
    </source>
</evidence>
<name>A0A6C0K530_9ZZZZ</name>
<organism evidence="1">
    <name type="scientific">viral metagenome</name>
    <dbReference type="NCBI Taxonomy" id="1070528"/>
    <lineage>
        <taxon>unclassified sequences</taxon>
        <taxon>metagenomes</taxon>
        <taxon>organismal metagenomes</taxon>
    </lineage>
</organism>
<sequence>MVSFPKISLSQALFVAILLVLGLYIYMRGEGFNVPASSSIASPAIPCAMGYWCPVSSGKNKGYRCPGGTYGSGTNLADPKCSGLCRAGCVCSEGSTQQCASPCPAGYYCVEGTGGAVPPLVCPEGYYCPESTVDPKICPKGVVCPPGTSALP</sequence>